<feature type="region of interest" description="Disordered" evidence="1">
    <location>
        <begin position="1"/>
        <end position="27"/>
    </location>
</feature>
<gene>
    <name evidence="2" type="ORF">GH714_014315</name>
</gene>
<keyword evidence="3" id="KW-1185">Reference proteome</keyword>
<feature type="compositionally biased region" description="Polar residues" evidence="1">
    <location>
        <begin position="1"/>
        <end position="23"/>
    </location>
</feature>
<feature type="compositionally biased region" description="Polar residues" evidence="1">
    <location>
        <begin position="104"/>
        <end position="119"/>
    </location>
</feature>
<comment type="caution">
    <text evidence="2">The sequence shown here is derived from an EMBL/GenBank/DDBJ whole genome shotgun (WGS) entry which is preliminary data.</text>
</comment>
<proteinExistence type="predicted"/>
<reference evidence="2 3" key="1">
    <citation type="journal article" date="2020" name="Mol. Plant">
        <title>The Chromosome-Based Rubber Tree Genome Provides New Insights into Spurge Genome Evolution and Rubber Biosynthesis.</title>
        <authorList>
            <person name="Liu J."/>
            <person name="Shi C."/>
            <person name="Shi C.C."/>
            <person name="Li W."/>
            <person name="Zhang Q.J."/>
            <person name="Zhang Y."/>
            <person name="Li K."/>
            <person name="Lu H.F."/>
            <person name="Shi C."/>
            <person name="Zhu S.T."/>
            <person name="Xiao Z.Y."/>
            <person name="Nan H."/>
            <person name="Yue Y."/>
            <person name="Zhu X.G."/>
            <person name="Wu Y."/>
            <person name="Hong X.N."/>
            <person name="Fan G.Y."/>
            <person name="Tong Y."/>
            <person name="Zhang D."/>
            <person name="Mao C.L."/>
            <person name="Liu Y.L."/>
            <person name="Hao S.J."/>
            <person name="Liu W.Q."/>
            <person name="Lv M.Q."/>
            <person name="Zhang H.B."/>
            <person name="Liu Y."/>
            <person name="Hu-Tang G.R."/>
            <person name="Wang J.P."/>
            <person name="Wang J.H."/>
            <person name="Sun Y.H."/>
            <person name="Ni S.B."/>
            <person name="Chen W.B."/>
            <person name="Zhang X.C."/>
            <person name="Jiao Y.N."/>
            <person name="Eichler E.E."/>
            <person name="Li G.H."/>
            <person name="Liu X."/>
            <person name="Gao L.Z."/>
        </authorList>
    </citation>
    <scope>NUCLEOTIDE SEQUENCE [LARGE SCALE GENOMIC DNA]</scope>
    <source>
        <strain evidence="3">cv. GT1</strain>
        <tissue evidence="2">Leaf</tissue>
    </source>
</reference>
<feature type="region of interest" description="Disordered" evidence="1">
    <location>
        <begin position="90"/>
        <end position="122"/>
    </location>
</feature>
<dbReference type="EMBL" id="JAAGAX010000017">
    <property type="protein sequence ID" value="KAF2286333.1"/>
    <property type="molecule type" value="Genomic_DNA"/>
</dbReference>
<name>A0A6A6KE04_HEVBR</name>
<dbReference type="AlphaFoldDB" id="A0A6A6KE04"/>
<evidence type="ECO:0000313" key="3">
    <source>
        <dbReference type="Proteomes" id="UP000467840"/>
    </source>
</evidence>
<protein>
    <submittedName>
        <fullName evidence="2">Uncharacterized protein</fullName>
    </submittedName>
</protein>
<organism evidence="2 3">
    <name type="scientific">Hevea brasiliensis</name>
    <name type="common">Para rubber tree</name>
    <name type="synonym">Siphonia brasiliensis</name>
    <dbReference type="NCBI Taxonomy" id="3981"/>
    <lineage>
        <taxon>Eukaryota</taxon>
        <taxon>Viridiplantae</taxon>
        <taxon>Streptophyta</taxon>
        <taxon>Embryophyta</taxon>
        <taxon>Tracheophyta</taxon>
        <taxon>Spermatophyta</taxon>
        <taxon>Magnoliopsida</taxon>
        <taxon>eudicotyledons</taxon>
        <taxon>Gunneridae</taxon>
        <taxon>Pentapetalae</taxon>
        <taxon>rosids</taxon>
        <taxon>fabids</taxon>
        <taxon>Malpighiales</taxon>
        <taxon>Euphorbiaceae</taxon>
        <taxon>Crotonoideae</taxon>
        <taxon>Micrandreae</taxon>
        <taxon>Hevea</taxon>
    </lineage>
</organism>
<evidence type="ECO:0000256" key="1">
    <source>
        <dbReference type="SAM" id="MobiDB-lite"/>
    </source>
</evidence>
<accession>A0A6A6KE04</accession>
<dbReference type="Proteomes" id="UP000467840">
    <property type="component" value="Chromosome 3"/>
</dbReference>
<sequence>MRCNGCSPSIGTDMTGLNQQGYKTDNGPRQLRVYTRRKLRRNGAMVLENSGGADLDNRMVTVVYEEHSGSSDVDNKLVLFSYVAESYKRKNNKRGPQGTLETPGVSQSSTNQPITNETSAPKILAPQVVTEVSQLGIKKVELPNFDGDDQVGWLTRAGYYFATNQTPAALKVLTVNTFKSNLKI</sequence>
<evidence type="ECO:0000313" key="2">
    <source>
        <dbReference type="EMBL" id="KAF2286333.1"/>
    </source>
</evidence>